<keyword evidence="2" id="KW-1185">Reference proteome</keyword>
<sequence>SNKVFISMIPAKTFTTPLNAAFVRISMKNEDVPFTQLEVGITSSSFETFGNKIPADSITGLTDPTINAKVRIIVAPSGGQYASISTALASITDASEDKRYEIYVKKGTYTDTFRTKPYVDIIGEDKYKTIISFTGVYSEWVNLSTIFAESECTIKNLTVETTDAKYPIHADKATGKWTLTIENVRMIHHGSLTNPTAAGTPIGIGLYPYQHIVLKYCEMISNGVFGASGVFFHNQDSTAAGNGYRSLRVEQCKISGVTYGFRPNSLSKVHDQDNDAYIVNNVVKATHQEFYYDYANGDTDSWHIFDIGNKYTQG</sequence>
<evidence type="ECO:0000313" key="2">
    <source>
        <dbReference type="Proteomes" id="UP000564806"/>
    </source>
</evidence>
<reference evidence="1" key="1">
    <citation type="submission" date="2020-06" db="EMBL/GenBank/DDBJ databases">
        <title>Paenibacillus sp. nov., isolated from soil.</title>
        <authorList>
            <person name="Seo Y.L."/>
        </authorList>
    </citation>
    <scope>NUCLEOTIDE SEQUENCE [LARGE SCALE GENOMIC DNA]</scope>
    <source>
        <strain evidence="1">JW14</strain>
    </source>
</reference>
<dbReference type="Proteomes" id="UP000564806">
    <property type="component" value="Unassembled WGS sequence"/>
</dbReference>
<evidence type="ECO:0000313" key="1">
    <source>
        <dbReference type="EMBL" id="NUU58973.1"/>
    </source>
</evidence>
<comment type="caution">
    <text evidence="1">The sequence shown here is derived from an EMBL/GenBank/DDBJ whole genome shotgun (WGS) entry which is preliminary data.</text>
</comment>
<protein>
    <recommendedName>
        <fullName evidence="3">Pectinesterase</fullName>
    </recommendedName>
</protein>
<proteinExistence type="predicted"/>
<dbReference type="InterPro" id="IPR011050">
    <property type="entry name" value="Pectin_lyase_fold/virulence"/>
</dbReference>
<accession>A0A850ECL8</accession>
<dbReference type="SUPFAM" id="SSF51126">
    <property type="entry name" value="Pectin lyase-like"/>
    <property type="match status" value="1"/>
</dbReference>
<feature type="non-terminal residue" evidence="1">
    <location>
        <position position="1"/>
    </location>
</feature>
<gene>
    <name evidence="1" type="ORF">HPT30_00995</name>
</gene>
<dbReference type="EMBL" id="JABWCS010000170">
    <property type="protein sequence ID" value="NUU58973.1"/>
    <property type="molecule type" value="Genomic_DNA"/>
</dbReference>
<dbReference type="InterPro" id="IPR012334">
    <property type="entry name" value="Pectin_lyas_fold"/>
</dbReference>
<dbReference type="Gene3D" id="2.160.20.10">
    <property type="entry name" value="Single-stranded right-handed beta-helix, Pectin lyase-like"/>
    <property type="match status" value="1"/>
</dbReference>
<dbReference type="AlphaFoldDB" id="A0A850ECL8"/>
<evidence type="ECO:0008006" key="3">
    <source>
        <dbReference type="Google" id="ProtNLM"/>
    </source>
</evidence>
<dbReference type="RefSeq" id="WP_217622203.1">
    <property type="nucleotide sequence ID" value="NZ_JABWCS010000170.1"/>
</dbReference>
<organism evidence="1 2">
    <name type="scientific">Paenibacillus agri</name>
    <dbReference type="NCBI Taxonomy" id="2744309"/>
    <lineage>
        <taxon>Bacteria</taxon>
        <taxon>Bacillati</taxon>
        <taxon>Bacillota</taxon>
        <taxon>Bacilli</taxon>
        <taxon>Bacillales</taxon>
        <taxon>Paenibacillaceae</taxon>
        <taxon>Paenibacillus</taxon>
    </lineage>
</organism>
<name>A0A850ECL8_9BACL</name>